<keyword evidence="1 4" id="KW-0245">EGF-like domain</keyword>
<feature type="non-terminal residue" evidence="7">
    <location>
        <position position="1"/>
    </location>
</feature>
<proteinExistence type="predicted"/>
<evidence type="ECO:0000313" key="8">
    <source>
        <dbReference type="Proteomes" id="UP000828390"/>
    </source>
</evidence>
<sequence>MHTVSVIVMVFVHVWHVDGCTVDAAYNCTTYKQKEEVTVGWCWDITKLFRCKESNWVPVYELGLCLRKECCPGYQGPSCEPVCYNWHRNGCQNGGKPGFNGYKCDDINECHRLNGGCSHECTNTPGSYRCSCPEGFNMATNRHTCIEIRKTTLSPPPGACALNNGNCSNACVETNDGSWHCYCPKGYEISENGTTCIVKELLPAVLVSTKAIPTTPPPIRCVNGAICVGYDYNYDEDYNYCKCNPGFRGEACDL</sequence>
<dbReference type="PROSITE" id="PS50026">
    <property type="entry name" value="EGF_3"/>
    <property type="match status" value="1"/>
</dbReference>
<dbReference type="PROSITE" id="PS00022">
    <property type="entry name" value="EGF_1"/>
    <property type="match status" value="1"/>
</dbReference>
<comment type="caution">
    <text evidence="4">Lacks conserved residue(s) required for the propagation of feature annotation.</text>
</comment>
<dbReference type="PROSITE" id="PS01187">
    <property type="entry name" value="EGF_CA"/>
    <property type="match status" value="1"/>
</dbReference>
<dbReference type="SMART" id="SM00181">
    <property type="entry name" value="EGF"/>
    <property type="match status" value="3"/>
</dbReference>
<dbReference type="EMBL" id="JAIWYP010000013">
    <property type="protein sequence ID" value="KAH3717416.1"/>
    <property type="molecule type" value="Genomic_DNA"/>
</dbReference>
<dbReference type="PROSITE" id="PS01186">
    <property type="entry name" value="EGF_2"/>
    <property type="match status" value="2"/>
</dbReference>
<feature type="signal peptide" evidence="5">
    <location>
        <begin position="1"/>
        <end position="19"/>
    </location>
</feature>
<dbReference type="Gene3D" id="2.10.25.10">
    <property type="entry name" value="Laminin"/>
    <property type="match status" value="3"/>
</dbReference>
<feature type="chain" id="PRO_5039725467" description="EGF-like domain-containing protein" evidence="5">
    <location>
        <begin position="20"/>
        <end position="254"/>
    </location>
</feature>
<dbReference type="InterPro" id="IPR000152">
    <property type="entry name" value="EGF-type_Asp/Asn_hydroxyl_site"/>
</dbReference>
<keyword evidence="2" id="KW-0677">Repeat</keyword>
<reference evidence="7" key="1">
    <citation type="journal article" date="2019" name="bioRxiv">
        <title>The Genome of the Zebra Mussel, Dreissena polymorpha: A Resource for Invasive Species Research.</title>
        <authorList>
            <person name="McCartney M.A."/>
            <person name="Auch B."/>
            <person name="Kono T."/>
            <person name="Mallez S."/>
            <person name="Zhang Y."/>
            <person name="Obille A."/>
            <person name="Becker A."/>
            <person name="Abrahante J.E."/>
            <person name="Garbe J."/>
            <person name="Badalamenti J.P."/>
            <person name="Herman A."/>
            <person name="Mangelson H."/>
            <person name="Liachko I."/>
            <person name="Sullivan S."/>
            <person name="Sone E.D."/>
            <person name="Koren S."/>
            <person name="Silverstein K.A.T."/>
            <person name="Beckman K.B."/>
            <person name="Gohl D.M."/>
        </authorList>
    </citation>
    <scope>NUCLEOTIDE SEQUENCE</scope>
    <source>
        <strain evidence="7">Duluth1</strain>
        <tissue evidence="7">Whole animal</tissue>
    </source>
</reference>
<evidence type="ECO:0000256" key="5">
    <source>
        <dbReference type="SAM" id="SignalP"/>
    </source>
</evidence>
<reference evidence="7" key="2">
    <citation type="submission" date="2020-11" db="EMBL/GenBank/DDBJ databases">
        <authorList>
            <person name="McCartney M.A."/>
            <person name="Auch B."/>
            <person name="Kono T."/>
            <person name="Mallez S."/>
            <person name="Becker A."/>
            <person name="Gohl D.M."/>
            <person name="Silverstein K.A.T."/>
            <person name="Koren S."/>
            <person name="Bechman K.B."/>
            <person name="Herman A."/>
            <person name="Abrahante J.E."/>
            <person name="Garbe J."/>
        </authorList>
    </citation>
    <scope>NUCLEOTIDE SEQUENCE</scope>
    <source>
        <strain evidence="7">Duluth1</strain>
        <tissue evidence="7">Whole animal</tissue>
    </source>
</reference>
<feature type="domain" description="EGF-like" evidence="6">
    <location>
        <begin position="106"/>
        <end position="146"/>
    </location>
</feature>
<name>A0A9D4C4S8_DREPO</name>
<evidence type="ECO:0000259" key="6">
    <source>
        <dbReference type="PROSITE" id="PS50026"/>
    </source>
</evidence>
<dbReference type="SUPFAM" id="SSF57196">
    <property type="entry name" value="EGF/Laminin"/>
    <property type="match status" value="3"/>
</dbReference>
<accession>A0A9D4C4S8</accession>
<evidence type="ECO:0000256" key="1">
    <source>
        <dbReference type="ARBA" id="ARBA00022536"/>
    </source>
</evidence>
<evidence type="ECO:0000256" key="4">
    <source>
        <dbReference type="PROSITE-ProRule" id="PRU00076"/>
    </source>
</evidence>
<gene>
    <name evidence="7" type="ORF">DPMN_060203</name>
</gene>
<dbReference type="GO" id="GO:0005509">
    <property type="term" value="F:calcium ion binding"/>
    <property type="evidence" value="ECO:0007669"/>
    <property type="project" value="InterPro"/>
</dbReference>
<evidence type="ECO:0000256" key="2">
    <source>
        <dbReference type="ARBA" id="ARBA00022737"/>
    </source>
</evidence>
<evidence type="ECO:0000313" key="7">
    <source>
        <dbReference type="EMBL" id="KAH3717416.1"/>
    </source>
</evidence>
<dbReference type="AlphaFoldDB" id="A0A9D4C4S8"/>
<dbReference type="FunFam" id="2.10.25.10:FF:000240">
    <property type="entry name" value="Vitamin K-dependent protein S"/>
    <property type="match status" value="1"/>
</dbReference>
<dbReference type="InterPro" id="IPR000742">
    <property type="entry name" value="EGF"/>
</dbReference>
<protein>
    <recommendedName>
        <fullName evidence="6">EGF-like domain-containing protein</fullName>
    </recommendedName>
</protein>
<dbReference type="PANTHER" id="PTHR24034:SF205">
    <property type="entry name" value="NIDOGEN"/>
    <property type="match status" value="1"/>
</dbReference>
<dbReference type="PANTHER" id="PTHR24034">
    <property type="entry name" value="EGF-LIKE DOMAIN-CONTAINING PROTEIN"/>
    <property type="match status" value="1"/>
</dbReference>
<dbReference type="InterPro" id="IPR001881">
    <property type="entry name" value="EGF-like_Ca-bd_dom"/>
</dbReference>
<comment type="caution">
    <text evidence="7">The sequence shown here is derived from an EMBL/GenBank/DDBJ whole genome shotgun (WGS) entry which is preliminary data.</text>
</comment>
<keyword evidence="3" id="KW-1015">Disulfide bond</keyword>
<evidence type="ECO:0000256" key="3">
    <source>
        <dbReference type="ARBA" id="ARBA00023157"/>
    </source>
</evidence>
<dbReference type="SMART" id="SM00179">
    <property type="entry name" value="EGF_CA"/>
    <property type="match status" value="2"/>
</dbReference>
<keyword evidence="8" id="KW-1185">Reference proteome</keyword>
<dbReference type="InterPro" id="IPR050751">
    <property type="entry name" value="ECM_structural_protein"/>
</dbReference>
<dbReference type="PROSITE" id="PS00010">
    <property type="entry name" value="ASX_HYDROXYL"/>
    <property type="match status" value="1"/>
</dbReference>
<dbReference type="Proteomes" id="UP000828390">
    <property type="component" value="Unassembled WGS sequence"/>
</dbReference>
<keyword evidence="5" id="KW-0732">Signal</keyword>
<dbReference type="InterPro" id="IPR018097">
    <property type="entry name" value="EGF_Ca-bd_CS"/>
</dbReference>
<dbReference type="Pfam" id="PF14670">
    <property type="entry name" value="FXa_inhibition"/>
    <property type="match status" value="1"/>
</dbReference>
<organism evidence="7 8">
    <name type="scientific">Dreissena polymorpha</name>
    <name type="common">Zebra mussel</name>
    <name type="synonym">Mytilus polymorpha</name>
    <dbReference type="NCBI Taxonomy" id="45954"/>
    <lineage>
        <taxon>Eukaryota</taxon>
        <taxon>Metazoa</taxon>
        <taxon>Spiralia</taxon>
        <taxon>Lophotrochozoa</taxon>
        <taxon>Mollusca</taxon>
        <taxon>Bivalvia</taxon>
        <taxon>Autobranchia</taxon>
        <taxon>Heteroconchia</taxon>
        <taxon>Euheterodonta</taxon>
        <taxon>Imparidentia</taxon>
        <taxon>Neoheterodontei</taxon>
        <taxon>Myida</taxon>
        <taxon>Dreissenoidea</taxon>
        <taxon>Dreissenidae</taxon>
        <taxon>Dreissena</taxon>
    </lineage>
</organism>